<evidence type="ECO:0000313" key="2">
    <source>
        <dbReference type="EMBL" id="KAK1335809.1"/>
    </source>
</evidence>
<dbReference type="AlphaFoldDB" id="A0AA40HR49"/>
<evidence type="ECO:0000259" key="1">
    <source>
        <dbReference type="Pfam" id="PF16454"/>
    </source>
</evidence>
<sequence>MRSGLLLDTFGNGGQEPRERPVLRGVHTHLPGTADEEHPIEAFNETIKIFEEQGQTQEKCSKEYLERFRREGSNEKEMQRILLNSEQLKSRIAETHESHTKLEQERRTQAWDNPETDKRMHSLKPDLVQLRKIRDQYLVWLTQKGARQKEINEWLGIKQETEDQYALRMEDEDDLPHQEERTWYVGKITARRLRKC</sequence>
<dbReference type="Pfam" id="PF16454">
    <property type="entry name" value="PI3K_P85_iSH2"/>
    <property type="match status" value="1"/>
</dbReference>
<feature type="domain" description="PI3K regulatory subunit p85-related inter-SH2" evidence="1">
    <location>
        <begin position="40"/>
        <end position="156"/>
    </location>
</feature>
<protein>
    <recommendedName>
        <fullName evidence="1">PI3K regulatory subunit p85-related inter-SH2 domain-containing protein</fullName>
    </recommendedName>
</protein>
<organism evidence="2 3">
    <name type="scientific">Cnephaeus nilssonii</name>
    <name type="common">Northern bat</name>
    <name type="synonym">Eptesicus nilssonii</name>
    <dbReference type="NCBI Taxonomy" id="3371016"/>
    <lineage>
        <taxon>Eukaryota</taxon>
        <taxon>Metazoa</taxon>
        <taxon>Chordata</taxon>
        <taxon>Craniata</taxon>
        <taxon>Vertebrata</taxon>
        <taxon>Euteleostomi</taxon>
        <taxon>Mammalia</taxon>
        <taxon>Eutheria</taxon>
        <taxon>Laurasiatheria</taxon>
        <taxon>Chiroptera</taxon>
        <taxon>Yangochiroptera</taxon>
        <taxon>Vespertilionidae</taxon>
        <taxon>Cnephaeus</taxon>
    </lineage>
</organism>
<comment type="caution">
    <text evidence="2">The sequence shown here is derived from an EMBL/GenBank/DDBJ whole genome shotgun (WGS) entry which is preliminary data.</text>
</comment>
<dbReference type="Proteomes" id="UP001177744">
    <property type="component" value="Unassembled WGS sequence"/>
</dbReference>
<name>A0AA40HR49_CNENI</name>
<dbReference type="EMBL" id="JAULJE010000013">
    <property type="protein sequence ID" value="KAK1335809.1"/>
    <property type="molecule type" value="Genomic_DNA"/>
</dbReference>
<keyword evidence="3" id="KW-1185">Reference proteome</keyword>
<evidence type="ECO:0000313" key="3">
    <source>
        <dbReference type="Proteomes" id="UP001177744"/>
    </source>
</evidence>
<gene>
    <name evidence="2" type="ORF">QTO34_003604</name>
</gene>
<dbReference type="InterPro" id="IPR032498">
    <property type="entry name" value="PI3K_P85_iSH2"/>
</dbReference>
<accession>A0AA40HR49</accession>
<proteinExistence type="predicted"/>
<dbReference type="PRINTS" id="PR00678">
    <property type="entry name" value="PI3KINASEP85"/>
</dbReference>
<reference evidence="2" key="1">
    <citation type="submission" date="2023-06" db="EMBL/GenBank/DDBJ databases">
        <title>Reference genome for the Northern bat (Eptesicus nilssonii), a most northern bat species.</title>
        <authorList>
            <person name="Laine V.N."/>
            <person name="Pulliainen A.T."/>
            <person name="Lilley T.M."/>
        </authorList>
    </citation>
    <scope>NUCLEOTIDE SEQUENCE</scope>
    <source>
        <strain evidence="2">BLF_Eptnil</strain>
        <tissue evidence="2">Kidney</tissue>
    </source>
</reference>
<dbReference type="Gene3D" id="1.10.287.1490">
    <property type="match status" value="1"/>
</dbReference>